<comment type="caution">
    <text evidence="4">The sequence shown here is derived from an EMBL/GenBank/DDBJ whole genome shotgun (WGS) entry which is preliminary data.</text>
</comment>
<feature type="signal peptide" evidence="2">
    <location>
        <begin position="1"/>
        <end position="17"/>
    </location>
</feature>
<dbReference type="Pfam" id="PF13159">
    <property type="entry name" value="DUF3994"/>
    <property type="match status" value="1"/>
</dbReference>
<name>A0A9X7FUN5_BACTU</name>
<proteinExistence type="predicted"/>
<dbReference type="RefSeq" id="WP_098640826.1">
    <property type="nucleotide sequence ID" value="NZ_CP186316.1"/>
</dbReference>
<evidence type="ECO:0000256" key="2">
    <source>
        <dbReference type="SAM" id="SignalP"/>
    </source>
</evidence>
<feature type="domain" description="DUF3994" evidence="3">
    <location>
        <begin position="118"/>
        <end position="215"/>
    </location>
</feature>
<gene>
    <name evidence="4" type="ORF">COK72_19960</name>
</gene>
<evidence type="ECO:0000313" key="5">
    <source>
        <dbReference type="Proteomes" id="UP000226106"/>
    </source>
</evidence>
<accession>A0A9X7FUN5</accession>
<dbReference type="InterPro" id="IPR025057">
    <property type="entry name" value="DUF3994"/>
</dbReference>
<evidence type="ECO:0000259" key="3">
    <source>
        <dbReference type="Pfam" id="PF13159"/>
    </source>
</evidence>
<feature type="region of interest" description="Disordered" evidence="1">
    <location>
        <begin position="68"/>
        <end position="90"/>
    </location>
</feature>
<dbReference type="EMBL" id="NVCO01000064">
    <property type="protein sequence ID" value="PFT41895.1"/>
    <property type="molecule type" value="Genomic_DNA"/>
</dbReference>
<feature type="chain" id="PRO_5040825132" description="DUF3994 domain-containing protein" evidence="2">
    <location>
        <begin position="18"/>
        <end position="229"/>
    </location>
</feature>
<protein>
    <recommendedName>
        <fullName evidence="3">DUF3994 domain-containing protein</fullName>
    </recommendedName>
</protein>
<evidence type="ECO:0000256" key="1">
    <source>
        <dbReference type="SAM" id="MobiDB-lite"/>
    </source>
</evidence>
<reference evidence="4 5" key="1">
    <citation type="submission" date="2017-09" db="EMBL/GenBank/DDBJ databases">
        <title>Large-scale bioinformatics analysis of Bacillus genomes uncovers conserved roles of natural products in bacterial physiology.</title>
        <authorList>
            <consortium name="Agbiome Team Llc"/>
            <person name="Bleich R.M."/>
            <person name="Grubbs K.J."/>
            <person name="Santa Maria K.C."/>
            <person name="Allen S.E."/>
            <person name="Farag S."/>
            <person name="Shank E.A."/>
            <person name="Bowers A."/>
        </authorList>
    </citation>
    <scope>NUCLEOTIDE SEQUENCE [LARGE SCALE GENOMIC DNA]</scope>
    <source>
        <strain evidence="4 5">AFS065400</strain>
    </source>
</reference>
<dbReference type="PROSITE" id="PS51257">
    <property type="entry name" value="PROKAR_LIPOPROTEIN"/>
    <property type="match status" value="1"/>
</dbReference>
<organism evidence="4 5">
    <name type="scientific">Bacillus thuringiensis</name>
    <dbReference type="NCBI Taxonomy" id="1428"/>
    <lineage>
        <taxon>Bacteria</taxon>
        <taxon>Bacillati</taxon>
        <taxon>Bacillota</taxon>
        <taxon>Bacilli</taxon>
        <taxon>Bacillales</taxon>
        <taxon>Bacillaceae</taxon>
        <taxon>Bacillus</taxon>
        <taxon>Bacillus cereus group</taxon>
    </lineage>
</organism>
<sequence length="229" mass="26204">MKAKKLIALALPVMLLAGCTLETYGLTQSEYRQVDKEFKADKMVKDMKQLHYSDEQIEAQLRGALASLDSDKEDKKSTSTYETEEETEKDVSKINDDNIDGFVSDSFFMSLTDGEIGISSNSKELVGHWGIYKNNFFSVGLDLKKDGSYMLYESRSKKDHKENYIKGKWTYDSATKKLNLAIDKYVQEGKNQDKDSLNSNIEYTIKSFKNDVFQMEDVKENVLKAKKVK</sequence>
<keyword evidence="2" id="KW-0732">Signal</keyword>
<evidence type="ECO:0000313" key="4">
    <source>
        <dbReference type="EMBL" id="PFT41895.1"/>
    </source>
</evidence>
<dbReference type="Proteomes" id="UP000226106">
    <property type="component" value="Unassembled WGS sequence"/>
</dbReference>
<dbReference type="AlphaFoldDB" id="A0A9X7FUN5"/>